<gene>
    <name evidence="3" type="ORF">HWI92_07145</name>
</gene>
<feature type="region of interest" description="Disordered" evidence="1">
    <location>
        <begin position="20"/>
        <end position="159"/>
    </location>
</feature>
<evidence type="ECO:0000313" key="3">
    <source>
        <dbReference type="EMBL" id="QRR00696.1"/>
    </source>
</evidence>
<dbReference type="EMBL" id="CP056775">
    <property type="protein sequence ID" value="QRR00696.1"/>
    <property type="molecule type" value="Genomic_DNA"/>
</dbReference>
<evidence type="ECO:0000313" key="4">
    <source>
        <dbReference type="Proteomes" id="UP000612680"/>
    </source>
</evidence>
<name>A0ABX7I6U9_9BACT</name>
<feature type="compositionally biased region" description="Polar residues" evidence="1">
    <location>
        <begin position="20"/>
        <end position="34"/>
    </location>
</feature>
<feature type="chain" id="PRO_5046641079" description="DUF4148 domain-containing protein" evidence="2">
    <location>
        <begin position="22"/>
        <end position="159"/>
    </location>
</feature>
<proteinExistence type="predicted"/>
<sequence>MKKSIIFAVAAMLSAATVSYAQSSASNATGQSNTDSRKETPGATKPGGGSATKTNGDKGGGQPLQQAQKTTAGDGATRPGGESHKNANDVGRYSENEDSKSMTHSREAIEIRRKNMTEPDVTVKEGSGSSERNTKNHTGFTGNYQNNDSKQSLKSKSDE</sequence>
<organism evidence="3 4">
    <name type="scientific">Dyadobacter sandarakinus</name>
    <dbReference type="NCBI Taxonomy" id="2747268"/>
    <lineage>
        <taxon>Bacteria</taxon>
        <taxon>Pseudomonadati</taxon>
        <taxon>Bacteroidota</taxon>
        <taxon>Cytophagia</taxon>
        <taxon>Cytophagales</taxon>
        <taxon>Spirosomataceae</taxon>
        <taxon>Dyadobacter</taxon>
    </lineage>
</organism>
<dbReference type="RefSeq" id="WP_204662108.1">
    <property type="nucleotide sequence ID" value="NZ_CP056775.1"/>
</dbReference>
<feature type="compositionally biased region" description="Polar residues" evidence="1">
    <location>
        <begin position="127"/>
        <end position="159"/>
    </location>
</feature>
<reference evidence="3 4" key="1">
    <citation type="submission" date="2020-06" db="EMBL/GenBank/DDBJ databases">
        <title>Dyadobacter sandarakinus sp. nov., isolated from the soil of the Arctic Yellow River Station.</title>
        <authorList>
            <person name="Zhang Y."/>
            <person name="Peng F."/>
        </authorList>
    </citation>
    <scope>NUCLEOTIDE SEQUENCE [LARGE SCALE GENOMIC DNA]</scope>
    <source>
        <strain evidence="3 4">Q3-56</strain>
    </source>
</reference>
<feature type="signal peptide" evidence="2">
    <location>
        <begin position="1"/>
        <end position="21"/>
    </location>
</feature>
<keyword evidence="4" id="KW-1185">Reference proteome</keyword>
<feature type="compositionally biased region" description="Basic and acidic residues" evidence="1">
    <location>
        <begin position="81"/>
        <end position="123"/>
    </location>
</feature>
<dbReference type="Proteomes" id="UP000612680">
    <property type="component" value="Chromosome"/>
</dbReference>
<evidence type="ECO:0008006" key="5">
    <source>
        <dbReference type="Google" id="ProtNLM"/>
    </source>
</evidence>
<protein>
    <recommendedName>
        <fullName evidence="5">DUF4148 domain-containing protein</fullName>
    </recommendedName>
</protein>
<evidence type="ECO:0000256" key="2">
    <source>
        <dbReference type="SAM" id="SignalP"/>
    </source>
</evidence>
<accession>A0ABX7I6U9</accession>
<evidence type="ECO:0000256" key="1">
    <source>
        <dbReference type="SAM" id="MobiDB-lite"/>
    </source>
</evidence>
<keyword evidence="2" id="KW-0732">Signal</keyword>